<sequence length="71" mass="7828">MSKANSAAVSMPMVTAERLWTIQDVSAFLVVPVGTLHQWRYLGLGPAAYRVGRHLRYDPAAVKAWLSEQAS</sequence>
<evidence type="ECO:0000313" key="3">
    <source>
        <dbReference type="Proteomes" id="UP001501490"/>
    </source>
</evidence>
<dbReference type="InterPro" id="IPR041657">
    <property type="entry name" value="HTH_17"/>
</dbReference>
<proteinExistence type="predicted"/>
<feature type="domain" description="Helix-turn-helix" evidence="1">
    <location>
        <begin position="21"/>
        <end position="69"/>
    </location>
</feature>
<dbReference type="EMBL" id="BAABAB010000027">
    <property type="protein sequence ID" value="GAA3630966.1"/>
    <property type="molecule type" value="Genomic_DNA"/>
</dbReference>
<evidence type="ECO:0000313" key="2">
    <source>
        <dbReference type="EMBL" id="GAA3630966.1"/>
    </source>
</evidence>
<organism evidence="2 3">
    <name type="scientific">Microlunatus ginsengisoli</name>
    <dbReference type="NCBI Taxonomy" id="363863"/>
    <lineage>
        <taxon>Bacteria</taxon>
        <taxon>Bacillati</taxon>
        <taxon>Actinomycetota</taxon>
        <taxon>Actinomycetes</taxon>
        <taxon>Propionibacteriales</taxon>
        <taxon>Propionibacteriaceae</taxon>
        <taxon>Microlunatus</taxon>
    </lineage>
</organism>
<reference evidence="3" key="1">
    <citation type="journal article" date="2019" name="Int. J. Syst. Evol. Microbiol.">
        <title>The Global Catalogue of Microorganisms (GCM) 10K type strain sequencing project: providing services to taxonomists for standard genome sequencing and annotation.</title>
        <authorList>
            <consortium name="The Broad Institute Genomics Platform"/>
            <consortium name="The Broad Institute Genome Sequencing Center for Infectious Disease"/>
            <person name="Wu L."/>
            <person name="Ma J."/>
        </authorList>
    </citation>
    <scope>NUCLEOTIDE SEQUENCE [LARGE SCALE GENOMIC DNA]</scope>
    <source>
        <strain evidence="3">JCM 16929</strain>
    </source>
</reference>
<protein>
    <submittedName>
        <fullName evidence="2">Helix-turn-helix domain-containing protein</fullName>
    </submittedName>
</protein>
<dbReference type="Pfam" id="PF12728">
    <property type="entry name" value="HTH_17"/>
    <property type="match status" value="1"/>
</dbReference>
<dbReference type="Proteomes" id="UP001501490">
    <property type="component" value="Unassembled WGS sequence"/>
</dbReference>
<keyword evidence="3" id="KW-1185">Reference proteome</keyword>
<dbReference type="InterPro" id="IPR036388">
    <property type="entry name" value="WH-like_DNA-bd_sf"/>
</dbReference>
<accession>A0ABP7AEU3</accession>
<dbReference type="Gene3D" id="1.10.10.10">
    <property type="entry name" value="Winged helix-like DNA-binding domain superfamily/Winged helix DNA-binding domain"/>
    <property type="match status" value="1"/>
</dbReference>
<dbReference type="SUPFAM" id="SSF46955">
    <property type="entry name" value="Putative DNA-binding domain"/>
    <property type="match status" value="1"/>
</dbReference>
<name>A0ABP7AEU3_9ACTN</name>
<dbReference type="InterPro" id="IPR009061">
    <property type="entry name" value="DNA-bd_dom_put_sf"/>
</dbReference>
<comment type="caution">
    <text evidence="2">The sequence shown here is derived from an EMBL/GenBank/DDBJ whole genome shotgun (WGS) entry which is preliminary data.</text>
</comment>
<gene>
    <name evidence="2" type="ORF">GCM10022236_36890</name>
</gene>
<evidence type="ECO:0000259" key="1">
    <source>
        <dbReference type="Pfam" id="PF12728"/>
    </source>
</evidence>